<dbReference type="NCBIfam" id="TIGR02532">
    <property type="entry name" value="IV_pilin_GFxxxE"/>
    <property type="match status" value="1"/>
</dbReference>
<dbReference type="InterPro" id="IPR010496">
    <property type="entry name" value="AL/BT2_dom"/>
</dbReference>
<evidence type="ECO:0000259" key="2">
    <source>
        <dbReference type="PROSITE" id="PS50853"/>
    </source>
</evidence>
<dbReference type="Pfam" id="PF06439">
    <property type="entry name" value="3keto-disac_hyd"/>
    <property type="match status" value="1"/>
</dbReference>
<dbReference type="SUPFAM" id="SSF49265">
    <property type="entry name" value="Fibronectin type III"/>
    <property type="match status" value="2"/>
</dbReference>
<protein>
    <submittedName>
        <fullName evidence="3">Prepilin-type N-terminal cleavage/methylation domain-containing protein</fullName>
    </submittedName>
</protein>
<keyword evidence="1" id="KW-1133">Transmembrane helix</keyword>
<dbReference type="EMBL" id="JAHJDP010000092">
    <property type="protein sequence ID" value="MBU2692473.1"/>
    <property type="molecule type" value="Genomic_DNA"/>
</dbReference>
<dbReference type="Pfam" id="PF07963">
    <property type="entry name" value="N_methyl"/>
    <property type="match status" value="1"/>
</dbReference>
<dbReference type="InterPro" id="IPR036116">
    <property type="entry name" value="FN3_sf"/>
</dbReference>
<comment type="caution">
    <text evidence="3">The sequence shown here is derived from an EMBL/GenBank/DDBJ whole genome shotgun (WGS) entry which is preliminary data.</text>
</comment>
<dbReference type="InterPro" id="IPR012902">
    <property type="entry name" value="N_methyl_site"/>
</dbReference>
<feature type="transmembrane region" description="Helical" evidence="1">
    <location>
        <begin position="12"/>
        <end position="35"/>
    </location>
</feature>
<dbReference type="SUPFAM" id="SSF54523">
    <property type="entry name" value="Pili subunits"/>
    <property type="match status" value="1"/>
</dbReference>
<dbReference type="GO" id="GO:0016787">
    <property type="term" value="F:hydrolase activity"/>
    <property type="evidence" value="ECO:0007669"/>
    <property type="project" value="InterPro"/>
</dbReference>
<evidence type="ECO:0000313" key="4">
    <source>
        <dbReference type="Proteomes" id="UP000777784"/>
    </source>
</evidence>
<feature type="domain" description="Fibronectin type-III" evidence="2">
    <location>
        <begin position="421"/>
        <end position="528"/>
    </location>
</feature>
<reference evidence="3" key="1">
    <citation type="submission" date="2021-05" db="EMBL/GenBank/DDBJ databases">
        <title>Energy efficiency and biological interactions define the core microbiome of deep oligotrophic groundwater.</title>
        <authorList>
            <person name="Mehrshad M."/>
            <person name="Lopez-Fernandez M."/>
            <person name="Bell E."/>
            <person name="Bernier-Latmani R."/>
            <person name="Bertilsson S."/>
            <person name="Dopson M."/>
        </authorList>
    </citation>
    <scope>NUCLEOTIDE SEQUENCE</scope>
    <source>
        <strain evidence="3">Modern_marine.mb.64</strain>
    </source>
</reference>
<keyword evidence="1" id="KW-0472">Membrane</keyword>
<name>A0A948RZF7_UNCEI</name>
<evidence type="ECO:0000313" key="3">
    <source>
        <dbReference type="EMBL" id="MBU2692473.1"/>
    </source>
</evidence>
<dbReference type="SMART" id="SM00060">
    <property type="entry name" value="FN3"/>
    <property type="match status" value="3"/>
</dbReference>
<dbReference type="AlphaFoldDB" id="A0A948RZF7"/>
<dbReference type="InterPro" id="IPR013783">
    <property type="entry name" value="Ig-like_fold"/>
</dbReference>
<dbReference type="PROSITE" id="PS50853">
    <property type="entry name" value="FN3"/>
    <property type="match status" value="1"/>
</dbReference>
<organism evidence="3 4">
    <name type="scientific">Eiseniibacteriota bacterium</name>
    <dbReference type="NCBI Taxonomy" id="2212470"/>
    <lineage>
        <taxon>Bacteria</taxon>
        <taxon>Candidatus Eiseniibacteriota</taxon>
    </lineage>
</organism>
<accession>A0A948RZF7</accession>
<dbReference type="SUPFAM" id="SSF49899">
    <property type="entry name" value="Concanavalin A-like lectins/glucanases"/>
    <property type="match status" value="1"/>
</dbReference>
<dbReference type="Proteomes" id="UP000777784">
    <property type="component" value="Unassembled WGS sequence"/>
</dbReference>
<keyword evidence="1" id="KW-0812">Transmembrane</keyword>
<gene>
    <name evidence="3" type="ORF">KJ970_16250</name>
</gene>
<evidence type="ECO:0000256" key="1">
    <source>
        <dbReference type="SAM" id="Phobius"/>
    </source>
</evidence>
<proteinExistence type="predicted"/>
<dbReference type="Gene3D" id="2.60.40.10">
    <property type="entry name" value="Immunoglobulins"/>
    <property type="match status" value="3"/>
</dbReference>
<dbReference type="InterPro" id="IPR003961">
    <property type="entry name" value="FN3_dom"/>
</dbReference>
<dbReference type="CDD" id="cd00063">
    <property type="entry name" value="FN3"/>
    <property type="match status" value="1"/>
</dbReference>
<dbReference type="Gene3D" id="2.60.120.560">
    <property type="entry name" value="Exo-inulinase, domain 1"/>
    <property type="match status" value="1"/>
</dbReference>
<sequence>MRTPLKASSRGFTVVELLVAVVILAIVATGLYGVLYRTRDSYDLQRDIVEMRDNTRIALQTVSDDFRHVSYGKDPTQPSIHYAGPDSVTFIADIDNTITGAELISYFLGSDGDPDTPNPNDTVLMKTIADSGGVAIYSAPQAYGLAMDGIQFRYFNGQGVELANPVPSPEQIGEIEILVKGMTKRPQGEQYQEMTLSTTIYPRNLPLSPARSRPSTPACGPFNYPDCQSVTQVWTTPTTNTDGTELAFNDISHFNVYVGTDPDDLPLHSRLARTFNQWTVSGLDPSESNYISVTCVSRSGVESYPCLELAALGSALEPQIPQNVTVTFPVGLNGVRLFWDQVTEFQSGGQITTPVKYFVYRDVVDNFEPDIGNLLASIEVITQYDDTTMVDCQQYFFRVSAEGCGNEGEASSTNSASIPSPPTCPSFLSGNITETPGMVQLNWGIPTTRMDGSPLSPSEIGGYYVVYDSIPGGYTFTQDVPDGETNNTAISGLELCKDYYFNIRAYDLCPALGDICMYNEIHLHTAQPCDPVIPETPGNLSLIPLDDRLNLAWDANHTDCDLYGYRVYYGVTPGGPYNGVGATEGDSPIELTFEEVTVADQCIFTINGLSECQGYNVVVTAIDKCDPGNESPPSAEASGETDCTPCMLEAGCTTWQASASNYTRVNLEIYTLQSSSETLSEITPQWTMGHLIRQIYTGRPLQKIWDQDGSAGENGNIGPQPAGVALDVDDIDIEGWTDAADGEPLTLVFDGDMRGDELQLEFRSLGSLCSSSNTISQGCLFENLDDGQANGWSFNSGSWNVINGELYQGNSSVTALAYDTNSWVSDFVYSTKLKVVYSQTPYLIFRMQNTSNYYLVGLKTYDNTIRIGRIVNGGWTQLASTNVGLNNNTWYNVTVRVDGSQIDVYLDCNHVLSDNVSSMWPSGYLGLRTFQTRAYFDDLQATVLNVSGP</sequence>
<dbReference type="InterPro" id="IPR045584">
    <property type="entry name" value="Pilin-like"/>
</dbReference>
<dbReference type="InterPro" id="IPR013320">
    <property type="entry name" value="ConA-like_dom_sf"/>
</dbReference>